<dbReference type="SUPFAM" id="SSF50475">
    <property type="entry name" value="FMN-binding split barrel"/>
    <property type="match status" value="1"/>
</dbReference>
<protein>
    <recommendedName>
        <fullName evidence="8">Pyridoxamine 5'-phosphate oxidase putative domain-containing protein</fullName>
    </recommendedName>
</protein>
<dbReference type="InterPro" id="IPR000659">
    <property type="entry name" value="Pyridox_Oxase"/>
</dbReference>
<dbReference type="PANTHER" id="PTHR10851">
    <property type="entry name" value="PYRIDOXINE-5-PHOSPHATE OXIDASE"/>
    <property type="match status" value="1"/>
</dbReference>
<dbReference type="EMBL" id="UINC01031444">
    <property type="protein sequence ID" value="SVB17505.1"/>
    <property type="molecule type" value="Genomic_DNA"/>
</dbReference>
<sequence length="201" mass="24009">MFENRNLIQPKKDPFLLFEEWFEEAKLKEQNDPNAMNLSTISKDLKPSSRIVLLKSFDQDGFVFYTNLQSKKGISLLSNSNASLTFHWKSLLKQIRIEGRAHQVTSKEADDYFNGRPMESRISAWASNQSSELSDRQELIDKFSLYKKKFQQNSIQRPPHWMGFRVEPNLIEFWKDMPFRLHDRIEYKKIDNKWISRRLYP</sequence>
<keyword evidence="3" id="KW-0288">FMN</keyword>
<comment type="cofactor">
    <cofactor evidence="1">
        <name>FMN</name>
        <dbReference type="ChEBI" id="CHEBI:58210"/>
    </cofactor>
</comment>
<dbReference type="AlphaFoldDB" id="A0A382BUM9"/>
<proteinExistence type="inferred from homology"/>
<accession>A0A382BUM9</accession>
<dbReference type="InterPro" id="IPR012349">
    <property type="entry name" value="Split_barrel_FMN-bd"/>
</dbReference>
<feature type="domain" description="Pyridoxine 5'-phosphate oxidase dimerisation C-terminal" evidence="6">
    <location>
        <begin position="161"/>
        <end position="201"/>
    </location>
</feature>
<evidence type="ECO:0000256" key="3">
    <source>
        <dbReference type="ARBA" id="ARBA00022643"/>
    </source>
</evidence>
<dbReference type="PIRSF" id="PIRSF000190">
    <property type="entry name" value="Pyd_amn-ph_oxd"/>
    <property type="match status" value="1"/>
</dbReference>
<dbReference type="Gene3D" id="2.30.110.10">
    <property type="entry name" value="Electron Transport, Fmn-binding Protein, Chain A"/>
    <property type="match status" value="1"/>
</dbReference>
<dbReference type="GO" id="GO:0010181">
    <property type="term" value="F:FMN binding"/>
    <property type="evidence" value="ECO:0007669"/>
    <property type="project" value="InterPro"/>
</dbReference>
<dbReference type="Pfam" id="PF10590">
    <property type="entry name" value="PNP_phzG_C"/>
    <property type="match status" value="1"/>
</dbReference>
<evidence type="ECO:0008006" key="8">
    <source>
        <dbReference type="Google" id="ProtNLM"/>
    </source>
</evidence>
<evidence type="ECO:0000259" key="5">
    <source>
        <dbReference type="Pfam" id="PF01243"/>
    </source>
</evidence>
<dbReference type="NCBIfam" id="NF004231">
    <property type="entry name" value="PRK05679.1"/>
    <property type="match status" value="1"/>
</dbReference>
<dbReference type="InterPro" id="IPR011576">
    <property type="entry name" value="Pyridox_Oxase_N"/>
</dbReference>
<dbReference type="GO" id="GO:0004733">
    <property type="term" value="F:pyridoxamine phosphate oxidase activity"/>
    <property type="evidence" value="ECO:0007669"/>
    <property type="project" value="InterPro"/>
</dbReference>
<evidence type="ECO:0000256" key="4">
    <source>
        <dbReference type="ARBA" id="ARBA00023002"/>
    </source>
</evidence>
<dbReference type="Pfam" id="PF01243">
    <property type="entry name" value="PNPOx_N"/>
    <property type="match status" value="1"/>
</dbReference>
<evidence type="ECO:0000256" key="2">
    <source>
        <dbReference type="ARBA" id="ARBA00022630"/>
    </source>
</evidence>
<feature type="domain" description="Pyridoxamine 5'-phosphate oxidase N-terminal" evidence="5">
    <location>
        <begin position="27"/>
        <end position="142"/>
    </location>
</feature>
<dbReference type="InterPro" id="IPR019576">
    <property type="entry name" value="Pyridoxamine_oxidase_dimer_C"/>
</dbReference>
<organism evidence="7">
    <name type="scientific">marine metagenome</name>
    <dbReference type="NCBI Taxonomy" id="408172"/>
    <lineage>
        <taxon>unclassified sequences</taxon>
        <taxon>metagenomes</taxon>
        <taxon>ecological metagenomes</taxon>
    </lineage>
</organism>
<dbReference type="NCBIfam" id="TIGR00558">
    <property type="entry name" value="pdxH"/>
    <property type="match status" value="1"/>
</dbReference>
<name>A0A382BUM9_9ZZZZ</name>
<dbReference type="HAMAP" id="MF_01629">
    <property type="entry name" value="PdxH"/>
    <property type="match status" value="1"/>
</dbReference>
<keyword evidence="2" id="KW-0285">Flavoprotein</keyword>
<gene>
    <name evidence="7" type="ORF">METZ01_LOCUS170359</name>
</gene>
<evidence type="ECO:0000313" key="7">
    <source>
        <dbReference type="EMBL" id="SVB17505.1"/>
    </source>
</evidence>
<dbReference type="GO" id="GO:0008615">
    <property type="term" value="P:pyridoxine biosynthetic process"/>
    <property type="evidence" value="ECO:0007669"/>
    <property type="project" value="InterPro"/>
</dbReference>
<keyword evidence="4" id="KW-0560">Oxidoreductase</keyword>
<evidence type="ECO:0000256" key="1">
    <source>
        <dbReference type="ARBA" id="ARBA00001917"/>
    </source>
</evidence>
<dbReference type="PANTHER" id="PTHR10851:SF0">
    <property type="entry name" value="PYRIDOXINE-5'-PHOSPHATE OXIDASE"/>
    <property type="match status" value="1"/>
</dbReference>
<evidence type="ECO:0000259" key="6">
    <source>
        <dbReference type="Pfam" id="PF10590"/>
    </source>
</evidence>
<reference evidence="7" key="1">
    <citation type="submission" date="2018-05" db="EMBL/GenBank/DDBJ databases">
        <authorList>
            <person name="Lanie J.A."/>
            <person name="Ng W.-L."/>
            <person name="Kazmierczak K.M."/>
            <person name="Andrzejewski T.M."/>
            <person name="Davidsen T.M."/>
            <person name="Wayne K.J."/>
            <person name="Tettelin H."/>
            <person name="Glass J.I."/>
            <person name="Rusch D."/>
            <person name="Podicherti R."/>
            <person name="Tsui H.-C.T."/>
            <person name="Winkler M.E."/>
        </authorList>
    </citation>
    <scope>NUCLEOTIDE SEQUENCE</scope>
</reference>